<evidence type="ECO:0000256" key="1">
    <source>
        <dbReference type="SAM" id="Phobius"/>
    </source>
</evidence>
<dbReference type="AlphaFoldDB" id="A0A7H2BEZ2"/>
<proteinExistence type="predicted"/>
<feature type="transmembrane region" description="Helical" evidence="1">
    <location>
        <begin position="25"/>
        <end position="47"/>
    </location>
</feature>
<dbReference type="Proteomes" id="UP000516404">
    <property type="component" value="Chromosome"/>
</dbReference>
<reference evidence="2 3" key="1">
    <citation type="submission" date="2020-09" db="EMBL/GenBank/DDBJ databases">
        <title>Investigation of environmental microbes.</title>
        <authorList>
            <person name="Ou Y."/>
            <person name="Kang Q."/>
        </authorList>
    </citation>
    <scope>NUCLEOTIDE SEQUENCE [LARGE SCALE GENOMIC DNA]</scope>
    <source>
        <strain evidence="2 3">KJZ-14</strain>
    </source>
</reference>
<feature type="transmembrane region" description="Helical" evidence="1">
    <location>
        <begin position="399"/>
        <end position="420"/>
    </location>
</feature>
<feature type="transmembrane region" description="Helical" evidence="1">
    <location>
        <begin position="260"/>
        <end position="285"/>
    </location>
</feature>
<gene>
    <name evidence="2" type="ORF">IDM49_02875</name>
</gene>
<feature type="transmembrane region" description="Helical" evidence="1">
    <location>
        <begin position="105"/>
        <end position="126"/>
    </location>
</feature>
<organism evidence="2 3">
    <name type="scientific">Rothia terrae</name>
    <dbReference type="NCBI Taxonomy" id="396015"/>
    <lineage>
        <taxon>Bacteria</taxon>
        <taxon>Bacillati</taxon>
        <taxon>Actinomycetota</taxon>
        <taxon>Actinomycetes</taxon>
        <taxon>Micrococcales</taxon>
        <taxon>Micrococcaceae</taxon>
        <taxon>Rothia</taxon>
    </lineage>
</organism>
<dbReference type="RefSeq" id="WP_190724968.1">
    <property type="nucleotide sequence ID" value="NZ_CP061539.1"/>
</dbReference>
<dbReference type="EMBL" id="CP061539">
    <property type="protein sequence ID" value="QNV38238.1"/>
    <property type="molecule type" value="Genomic_DNA"/>
</dbReference>
<feature type="transmembrane region" description="Helical" evidence="1">
    <location>
        <begin position="133"/>
        <end position="152"/>
    </location>
</feature>
<feature type="transmembrane region" description="Helical" evidence="1">
    <location>
        <begin position="158"/>
        <end position="180"/>
    </location>
</feature>
<feature type="transmembrane region" description="Helical" evidence="1">
    <location>
        <begin position="192"/>
        <end position="219"/>
    </location>
</feature>
<name>A0A7H2BEZ2_9MICC</name>
<feature type="transmembrane region" description="Helical" evidence="1">
    <location>
        <begin position="315"/>
        <end position="337"/>
    </location>
</feature>
<evidence type="ECO:0000313" key="2">
    <source>
        <dbReference type="EMBL" id="QNV38238.1"/>
    </source>
</evidence>
<protein>
    <submittedName>
        <fullName evidence="2">DUF2079 domain-containing protein</fullName>
    </submittedName>
</protein>
<keyword evidence="1" id="KW-0472">Membrane</keyword>
<feature type="transmembrane region" description="Helical" evidence="1">
    <location>
        <begin position="357"/>
        <end position="378"/>
    </location>
</feature>
<dbReference type="KEGG" id="rter:IDM49_02875"/>
<dbReference type="InterPro" id="IPR018650">
    <property type="entry name" value="STSV1_Orf64"/>
</dbReference>
<keyword evidence="3" id="KW-1185">Reference proteome</keyword>
<evidence type="ECO:0000313" key="3">
    <source>
        <dbReference type="Proteomes" id="UP000516404"/>
    </source>
</evidence>
<keyword evidence="1" id="KW-0812">Transmembrane</keyword>
<dbReference type="GeneID" id="96623170"/>
<dbReference type="Pfam" id="PF09852">
    <property type="entry name" value="DUF2079"/>
    <property type="match status" value="1"/>
</dbReference>
<keyword evidence="1" id="KW-1133">Transmembrane helix</keyword>
<accession>A0A7H2BEZ2</accession>
<sequence length="532" mass="58328">MSTRHASVRSEIDSSRNSLARTRTAAELSGAVLGAVVAGLYTLFSWMQWRNWVTPSWDLGIFTQMAKAYAAFEQPIVSIKGHGFNLWGDHFHPILLVLGPIYKLFPSPFTLLVVQNLLIGLSVYLLIRYSARLIPLLGAICVGLAYALSFGIQEAVAVQFHEVAFALPFLVASLSHLVLARTELPQLHVKKAVLWALPLVFVKEDMGLTVAALGLVAMMRSGWLASVKDAVFPVTHEGRKPPRQWRSLVSGKGSTSGVVLAAWGVFWTLASVAVILPAFNVGGVFDYSNKIDAKAVLADPLQSAGLMFFPWEKSLTWLALLLTGVFVWIFSPLALVALPTLAWRFLSPNEGYWGTGWHYSLVLMPVVFCALLDVIVSLRGARYPWMRRGGEHAAHRAKLLKLMGYPVLPIATLVVALLSIPSLPLSDLTGTQYESPSYQQSLTNKQNAANTVPAGASVASDLSVLTYLIPEHEVYWIGGKNDPAPDYVVIDQQNSAWGSTPVEYPVQYAGELYASTYEEVAHFGSVYVMKRI</sequence>